<feature type="domain" description="RNA 2-O ribose methyltransferase substrate binding" evidence="4">
    <location>
        <begin position="18"/>
        <end position="86"/>
    </location>
</feature>
<dbReference type="InterPro" id="IPR029028">
    <property type="entry name" value="Alpha/beta_knot_MTases"/>
</dbReference>
<reference evidence="5" key="1">
    <citation type="journal article" date="2014" name="Appl. Environ. Microbiol.">
        <title>Molecular Epidemiology of Cases of Mycoplasma californicum Infection in Japan.</title>
        <authorList>
            <person name="Hata E."/>
            <person name="Suzuki K."/>
            <person name="Hanyu H."/>
            <person name="Itoh M."/>
            <person name="Higuchi H."/>
            <person name="Kobayashi H."/>
        </authorList>
    </citation>
    <scope>NUCLEOTIDE SEQUENCE</scope>
    <source>
        <strain evidence="5">HAZ160_1</strain>
    </source>
</reference>
<comment type="similarity">
    <text evidence="1">Belongs to the class IV-like SAM-binding methyltransferase superfamily. RNA methyltransferase TrmH family.</text>
</comment>
<sequence length="244" mass="26789">MKREKIMKNKSQKMEKLLVCGRNSVADAIRAKLPISQIYVNSDKFAQKIKTQTDAPVNIKDDAFLSQLTTDNHQGIIAILKDFPIYELNSIESEKPNIVLVLDHIQDPHNLGAIMRTANAFGISHIVITKDRSASITSSVLKVSSGGFVGLKIIKVNNLVAALKRLKKAGYWVYSSAIDNQAIHFDKVEYNRPSVLIVGNEANGISQPVLNESDVKIFIPQKGNVQSLNVSVAAGLLINEITKG</sequence>
<evidence type="ECO:0000256" key="3">
    <source>
        <dbReference type="ARBA" id="ARBA00022679"/>
    </source>
</evidence>
<organism evidence="5">
    <name type="scientific">Mycoplasmopsis californica HAZ160_1</name>
    <dbReference type="NCBI Taxonomy" id="1397850"/>
    <lineage>
        <taxon>Bacteria</taxon>
        <taxon>Bacillati</taxon>
        <taxon>Mycoplasmatota</taxon>
        <taxon>Mycoplasmoidales</taxon>
        <taxon>Metamycoplasmataceae</taxon>
        <taxon>Mycoplasmopsis</taxon>
    </lineage>
</organism>
<gene>
    <name evidence="5" type="primary">spoU</name>
    <name evidence="5" type="ORF">MCAL160_1037</name>
</gene>
<dbReference type="AlphaFoldDB" id="A0AAT9F8Y9"/>
<dbReference type="InterPro" id="IPR001537">
    <property type="entry name" value="SpoU_MeTrfase"/>
</dbReference>
<keyword evidence="3" id="KW-0808">Transferase</keyword>
<dbReference type="EMBL" id="AP013353">
    <property type="protein sequence ID" value="BAP01337.1"/>
    <property type="molecule type" value="Genomic_DNA"/>
</dbReference>
<dbReference type="PANTHER" id="PTHR46429:SF1">
    <property type="entry name" value="23S RRNA (GUANOSINE-2'-O-)-METHYLTRANSFERASE RLMB"/>
    <property type="match status" value="1"/>
</dbReference>
<dbReference type="Pfam" id="PF00588">
    <property type="entry name" value="SpoU_methylase"/>
    <property type="match status" value="1"/>
</dbReference>
<reference evidence="5" key="4">
    <citation type="submission" date="2024-06" db="EMBL/GenBank/DDBJ databases">
        <authorList>
            <consortium name="Mycoplasma californicum genome sequencing consortium"/>
            <person name="Hata E."/>
            <person name="Tanaka K."/>
            <person name="Tamamura Y."/>
        </authorList>
    </citation>
    <scope>NUCLEOTIDE SEQUENCE</scope>
    <source>
        <strain evidence="5">HAZ160_1</strain>
    </source>
</reference>
<evidence type="ECO:0000256" key="2">
    <source>
        <dbReference type="ARBA" id="ARBA00022603"/>
    </source>
</evidence>
<dbReference type="Pfam" id="PF08032">
    <property type="entry name" value="SpoU_sub_bind"/>
    <property type="match status" value="1"/>
</dbReference>
<dbReference type="InterPro" id="IPR029026">
    <property type="entry name" value="tRNA_m1G_MTases_N"/>
</dbReference>
<dbReference type="CDD" id="cd18103">
    <property type="entry name" value="SpoU-like_RlmB"/>
    <property type="match status" value="1"/>
</dbReference>
<dbReference type="GO" id="GO:0006396">
    <property type="term" value="P:RNA processing"/>
    <property type="evidence" value="ECO:0007669"/>
    <property type="project" value="InterPro"/>
</dbReference>
<name>A0AAT9F8Y9_9BACT</name>
<accession>A0AAT9F8Y9</accession>
<dbReference type="Gene3D" id="3.30.1330.30">
    <property type="match status" value="1"/>
</dbReference>
<dbReference type="SUPFAM" id="SSF75217">
    <property type="entry name" value="alpha/beta knot"/>
    <property type="match status" value="1"/>
</dbReference>
<dbReference type="SUPFAM" id="SSF55315">
    <property type="entry name" value="L30e-like"/>
    <property type="match status" value="1"/>
</dbReference>
<dbReference type="NCBIfam" id="TIGR00186">
    <property type="entry name" value="rRNA_methyl_3"/>
    <property type="match status" value="1"/>
</dbReference>
<protein>
    <submittedName>
        <fullName evidence="5">tRNA/rRNA methyltransferase</fullName>
    </submittedName>
</protein>
<proteinExistence type="inferred from homology"/>
<reference evidence="5" key="3">
    <citation type="journal article" date="2019" name="Vet. Microbiol.">
        <title>Mutations associated with change of susceptibility to lincosamides and/or macrolides in field and laboratory-derived Mycoplasma californicum strains in Japan, and development of a rapid detection method for these mutations.</title>
        <authorList>
            <person name="Hata E."/>
            <person name="Nagai K."/>
            <person name="Murakami K."/>
        </authorList>
    </citation>
    <scope>NUCLEOTIDE SEQUENCE</scope>
    <source>
        <strain evidence="5">HAZ160_1</strain>
    </source>
</reference>
<reference evidence="5" key="2">
    <citation type="journal article" date="2014" name="Genome Announc.">
        <title>Complete Genome Sequence of Mycoplasma californicum Strain HAZ160_1 from Bovine Mastitic Milk in Japan.</title>
        <authorList>
            <person name="Hata E."/>
            <person name="Murakami K."/>
        </authorList>
    </citation>
    <scope>NUCLEOTIDE SEQUENCE</scope>
    <source>
        <strain evidence="5">HAZ160_1</strain>
    </source>
</reference>
<dbReference type="GO" id="GO:0005829">
    <property type="term" value="C:cytosol"/>
    <property type="evidence" value="ECO:0007669"/>
    <property type="project" value="TreeGrafter"/>
</dbReference>
<dbReference type="InterPro" id="IPR004441">
    <property type="entry name" value="rRNA_MeTrfase_TrmH"/>
</dbReference>
<dbReference type="GO" id="GO:0003723">
    <property type="term" value="F:RNA binding"/>
    <property type="evidence" value="ECO:0007669"/>
    <property type="project" value="InterPro"/>
</dbReference>
<dbReference type="GO" id="GO:0032259">
    <property type="term" value="P:methylation"/>
    <property type="evidence" value="ECO:0007669"/>
    <property type="project" value="UniProtKB-KW"/>
</dbReference>
<evidence type="ECO:0000256" key="1">
    <source>
        <dbReference type="ARBA" id="ARBA00007228"/>
    </source>
</evidence>
<dbReference type="PANTHER" id="PTHR46429">
    <property type="entry name" value="23S RRNA (GUANOSINE-2'-O-)-METHYLTRANSFERASE RLMB"/>
    <property type="match status" value="1"/>
</dbReference>
<dbReference type="SMART" id="SM00967">
    <property type="entry name" value="SpoU_sub_bind"/>
    <property type="match status" value="1"/>
</dbReference>
<dbReference type="KEGG" id="mcm:MCAL160_1037"/>
<evidence type="ECO:0000259" key="4">
    <source>
        <dbReference type="SMART" id="SM00967"/>
    </source>
</evidence>
<dbReference type="Gene3D" id="3.40.1280.10">
    <property type="match status" value="1"/>
</dbReference>
<dbReference type="InterPro" id="IPR013123">
    <property type="entry name" value="SpoU_subst-bd"/>
</dbReference>
<dbReference type="InterPro" id="IPR029064">
    <property type="entry name" value="Ribosomal_eL30-like_sf"/>
</dbReference>
<evidence type="ECO:0000313" key="5">
    <source>
        <dbReference type="EMBL" id="BAP01337.1"/>
    </source>
</evidence>
<keyword evidence="2 5" id="KW-0489">Methyltransferase</keyword>
<dbReference type="GO" id="GO:0008173">
    <property type="term" value="F:RNA methyltransferase activity"/>
    <property type="evidence" value="ECO:0007669"/>
    <property type="project" value="InterPro"/>
</dbReference>